<dbReference type="Gramene" id="GBG79578">
    <property type="protein sequence ID" value="GBG79578"/>
    <property type="gene ID" value="CBR_g29725"/>
</dbReference>
<accession>A0A388LBA2</accession>
<dbReference type="PANTHER" id="PTHR37246:SF1">
    <property type="entry name" value="PHOSPHOLIPASE A2 FAMILY PROTEIN"/>
    <property type="match status" value="1"/>
</dbReference>
<keyword evidence="2" id="KW-1185">Reference proteome</keyword>
<dbReference type="PANTHER" id="PTHR37246">
    <property type="entry name" value="OS07G0658000 PROTEIN"/>
    <property type="match status" value="1"/>
</dbReference>
<protein>
    <recommendedName>
        <fullName evidence="3">Phospholipase A2 domain-containing protein</fullName>
    </recommendedName>
</protein>
<dbReference type="GO" id="GO:0004623">
    <property type="term" value="F:phospholipase A2 activity"/>
    <property type="evidence" value="ECO:0007669"/>
    <property type="project" value="InterPro"/>
</dbReference>
<reference evidence="1 2" key="1">
    <citation type="journal article" date="2018" name="Cell">
        <title>The Chara Genome: Secondary Complexity and Implications for Plant Terrestrialization.</title>
        <authorList>
            <person name="Nishiyama T."/>
            <person name="Sakayama H."/>
            <person name="Vries J.D."/>
            <person name="Buschmann H."/>
            <person name="Saint-Marcoux D."/>
            <person name="Ullrich K.K."/>
            <person name="Haas F.B."/>
            <person name="Vanderstraeten L."/>
            <person name="Becker D."/>
            <person name="Lang D."/>
            <person name="Vosolsobe S."/>
            <person name="Rombauts S."/>
            <person name="Wilhelmsson P.K.I."/>
            <person name="Janitza P."/>
            <person name="Kern R."/>
            <person name="Heyl A."/>
            <person name="Rumpler F."/>
            <person name="Villalobos L.I.A.C."/>
            <person name="Clay J.M."/>
            <person name="Skokan R."/>
            <person name="Toyoda A."/>
            <person name="Suzuki Y."/>
            <person name="Kagoshima H."/>
            <person name="Schijlen E."/>
            <person name="Tajeshwar N."/>
            <person name="Catarino B."/>
            <person name="Hetherington A.J."/>
            <person name="Saltykova A."/>
            <person name="Bonnot C."/>
            <person name="Breuninger H."/>
            <person name="Symeonidi A."/>
            <person name="Radhakrishnan G.V."/>
            <person name="Van Nieuwerburgh F."/>
            <person name="Deforce D."/>
            <person name="Chang C."/>
            <person name="Karol K.G."/>
            <person name="Hedrich R."/>
            <person name="Ulvskov P."/>
            <person name="Glockner G."/>
            <person name="Delwiche C.F."/>
            <person name="Petrasek J."/>
            <person name="Van de Peer Y."/>
            <person name="Friml J."/>
            <person name="Beilby M."/>
            <person name="Dolan L."/>
            <person name="Kohara Y."/>
            <person name="Sugano S."/>
            <person name="Fujiyama A."/>
            <person name="Delaux P.-M."/>
            <person name="Quint M."/>
            <person name="TheiBen G."/>
            <person name="Hagemann M."/>
            <person name="Harholt J."/>
            <person name="Dunand C."/>
            <person name="Zachgo S."/>
            <person name="Langdale J."/>
            <person name="Maumus F."/>
            <person name="Straeten D.V.D."/>
            <person name="Gould S.B."/>
            <person name="Rensing S.A."/>
        </authorList>
    </citation>
    <scope>NUCLEOTIDE SEQUENCE [LARGE SCALE GENOMIC DNA]</scope>
    <source>
        <strain evidence="1 2">S276</strain>
    </source>
</reference>
<dbReference type="EMBL" id="BFEA01000322">
    <property type="protein sequence ID" value="GBG79578.1"/>
    <property type="molecule type" value="Genomic_DNA"/>
</dbReference>
<dbReference type="InterPro" id="IPR036444">
    <property type="entry name" value="PLipase_A2_dom_sf"/>
</dbReference>
<evidence type="ECO:0000313" key="1">
    <source>
        <dbReference type="EMBL" id="GBG79578.1"/>
    </source>
</evidence>
<dbReference type="SUPFAM" id="SSF48619">
    <property type="entry name" value="Phospholipase A2, PLA2"/>
    <property type="match status" value="1"/>
</dbReference>
<organism evidence="1 2">
    <name type="scientific">Chara braunii</name>
    <name type="common">Braun's stonewort</name>
    <dbReference type="NCBI Taxonomy" id="69332"/>
    <lineage>
        <taxon>Eukaryota</taxon>
        <taxon>Viridiplantae</taxon>
        <taxon>Streptophyta</taxon>
        <taxon>Charophyceae</taxon>
        <taxon>Charales</taxon>
        <taxon>Characeae</taxon>
        <taxon>Chara</taxon>
    </lineage>
</organism>
<evidence type="ECO:0008006" key="3">
    <source>
        <dbReference type="Google" id="ProtNLM"/>
    </source>
</evidence>
<name>A0A388LBA2_CHABU</name>
<dbReference type="Proteomes" id="UP000265515">
    <property type="component" value="Unassembled WGS sequence"/>
</dbReference>
<comment type="caution">
    <text evidence="1">The sequence shown here is derived from an EMBL/GenBank/DDBJ whole genome shotgun (WGS) entry which is preliminary data.</text>
</comment>
<dbReference type="AlphaFoldDB" id="A0A388LBA2"/>
<sequence>MVTWPGVDPSIWFGVVRTQGVRWPWWSEEGDGDHGISRPQVGGGNTWRWLSWSADADVADPTSASDSASSSLSSMSSPWSLFSWDWITDRKGEAIGVRATSQLAALVSTSPSTPSSYSSSPLPWSLLSWDRITDWKRQAIGTGAVSQPALPALPACGHVSRREAGGGGSSGLTVSPKLRGVCAGCEFRDAGGGYDSTPFVPFLPYIPYTQKLPWHTGPRAVACRLFPKYGNFCGPNWSSGRDCGALRWDKGPVDWLDHCCLVHDIGYDSHSQVDLYKADCQLLVCLRSPPRGRDGKPFRLSLWGEFYRALCIRDAVPIKVIKTVSTIASGEGNVTTSARVRVANTPTGPRVFPCKVLAEAPPGFEDKPTTIGEATFVVTILPPQVLDVRP</sequence>
<evidence type="ECO:0000313" key="2">
    <source>
        <dbReference type="Proteomes" id="UP000265515"/>
    </source>
</evidence>
<dbReference type="Gene3D" id="1.20.90.10">
    <property type="entry name" value="Phospholipase A2 domain"/>
    <property type="match status" value="1"/>
</dbReference>
<dbReference type="OrthoDB" id="655972at2759"/>
<gene>
    <name evidence="1" type="ORF">CBR_g29725</name>
</gene>
<dbReference type="GO" id="GO:0050482">
    <property type="term" value="P:arachidonate secretion"/>
    <property type="evidence" value="ECO:0007669"/>
    <property type="project" value="InterPro"/>
</dbReference>
<dbReference type="GO" id="GO:0006644">
    <property type="term" value="P:phospholipid metabolic process"/>
    <property type="evidence" value="ECO:0007669"/>
    <property type="project" value="InterPro"/>
</dbReference>
<proteinExistence type="predicted"/>